<keyword evidence="1" id="KW-0812">Transmembrane</keyword>
<feature type="transmembrane region" description="Helical" evidence="1">
    <location>
        <begin position="132"/>
        <end position="150"/>
    </location>
</feature>
<evidence type="ECO:0000259" key="2">
    <source>
        <dbReference type="Pfam" id="PF01757"/>
    </source>
</evidence>
<dbReference type="RefSeq" id="WP_129230018.1">
    <property type="nucleotide sequence ID" value="NZ_QYBB01000092.1"/>
</dbReference>
<dbReference type="Proteomes" id="UP000290759">
    <property type="component" value="Unassembled WGS sequence"/>
</dbReference>
<name>A0A4Q2TXT6_9HYPH</name>
<accession>A0A4Q2TXT6</accession>
<gene>
    <name evidence="3" type="ORF">D3273_26855</name>
</gene>
<feature type="transmembrane region" description="Helical" evidence="1">
    <location>
        <begin position="223"/>
        <end position="244"/>
    </location>
</feature>
<feature type="transmembrane region" description="Helical" evidence="1">
    <location>
        <begin position="374"/>
        <end position="400"/>
    </location>
</feature>
<protein>
    <submittedName>
        <fullName evidence="3">Acyltransferase</fullName>
    </submittedName>
</protein>
<feature type="domain" description="Acyltransferase 3" evidence="2">
    <location>
        <begin position="49"/>
        <end position="373"/>
    </location>
</feature>
<dbReference type="InterPro" id="IPR050879">
    <property type="entry name" value="Acyltransferase_3"/>
</dbReference>
<feature type="transmembrane region" description="Helical" evidence="1">
    <location>
        <begin position="250"/>
        <end position="270"/>
    </location>
</feature>
<reference evidence="3 4" key="2">
    <citation type="submission" date="2019-02" db="EMBL/GenBank/DDBJ databases">
        <title>'Lichenibacterium ramalinii' gen. nov. sp. nov., 'Lichenibacterium minor' gen. nov. sp. nov.</title>
        <authorList>
            <person name="Pankratov T."/>
        </authorList>
    </citation>
    <scope>NUCLEOTIDE SEQUENCE [LARGE SCALE GENOMIC DNA]</scope>
    <source>
        <strain evidence="3 4">RmlP026</strain>
    </source>
</reference>
<keyword evidence="1" id="KW-1133">Transmembrane helix</keyword>
<feature type="transmembrane region" description="Helical" evidence="1">
    <location>
        <begin position="170"/>
        <end position="189"/>
    </location>
</feature>
<feature type="transmembrane region" description="Helical" evidence="1">
    <location>
        <begin position="87"/>
        <end position="112"/>
    </location>
</feature>
<organism evidence="3 4">
    <name type="scientific">Lichenibacterium minor</name>
    <dbReference type="NCBI Taxonomy" id="2316528"/>
    <lineage>
        <taxon>Bacteria</taxon>
        <taxon>Pseudomonadati</taxon>
        <taxon>Pseudomonadota</taxon>
        <taxon>Alphaproteobacteria</taxon>
        <taxon>Hyphomicrobiales</taxon>
        <taxon>Lichenihabitantaceae</taxon>
        <taxon>Lichenibacterium</taxon>
    </lineage>
</organism>
<keyword evidence="3" id="KW-0808">Transferase</keyword>
<dbReference type="InterPro" id="IPR002656">
    <property type="entry name" value="Acyl_transf_3_dom"/>
</dbReference>
<sequence length="426" mass="47907">MLHRVCPSRLWMESSASWFRSRFNTYLSISAAKDHVGRPSNPKAGYRPELTGLRGLAIMIVVIGHLFERVWRFYGDNRISSFEHQILSFIATPFTGCCIFFSLSGYSLMLTLKNGRDPFEAGWFKTYGLRRLLRLWPPYAILLVSTYLVLTATRYNPPQTPSFHSGPTSLTLSLLASLALFHDIAFGTFPRLFPPGWFIEDQFQFIITGPVLWSLYGRLPFGLIRMVIGALLVLDFTMLAAFSHDRGSQNIQYALIAFLPYFATGAYMADIHLNVPRRSSNVKLWSICGYCALVTLMMIGMPFDDQFVQTSLRIGCLLILIGVSCRAGTGLQRMTASRWMGRLGAISYSVFLVHLQVLELVIPRIVETCDRFGLIPVLIISSGCGIGAVLVVAAPFYWFVERPWVVAADLWSSRNATINPSARLRL</sequence>
<feature type="transmembrane region" description="Helical" evidence="1">
    <location>
        <begin position="282"/>
        <end position="300"/>
    </location>
</feature>
<dbReference type="Pfam" id="PF01757">
    <property type="entry name" value="Acyl_transf_3"/>
    <property type="match status" value="1"/>
</dbReference>
<dbReference type="GO" id="GO:0000271">
    <property type="term" value="P:polysaccharide biosynthetic process"/>
    <property type="evidence" value="ECO:0007669"/>
    <property type="project" value="TreeGrafter"/>
</dbReference>
<dbReference type="PANTHER" id="PTHR23028:SF53">
    <property type="entry name" value="ACYL_TRANSF_3 DOMAIN-CONTAINING PROTEIN"/>
    <property type="match status" value="1"/>
</dbReference>
<feature type="transmembrane region" description="Helical" evidence="1">
    <location>
        <begin position="343"/>
        <end position="362"/>
    </location>
</feature>
<comment type="caution">
    <text evidence="3">The sequence shown here is derived from an EMBL/GenBank/DDBJ whole genome shotgun (WGS) entry which is preliminary data.</text>
</comment>
<dbReference type="GO" id="GO:0016747">
    <property type="term" value="F:acyltransferase activity, transferring groups other than amino-acyl groups"/>
    <property type="evidence" value="ECO:0007669"/>
    <property type="project" value="InterPro"/>
</dbReference>
<keyword evidence="1" id="KW-0472">Membrane</keyword>
<proteinExistence type="predicted"/>
<evidence type="ECO:0000256" key="1">
    <source>
        <dbReference type="SAM" id="Phobius"/>
    </source>
</evidence>
<evidence type="ECO:0000313" key="3">
    <source>
        <dbReference type="EMBL" id="RYC28893.1"/>
    </source>
</evidence>
<feature type="transmembrane region" description="Helical" evidence="1">
    <location>
        <begin position="312"/>
        <end position="331"/>
    </location>
</feature>
<evidence type="ECO:0000313" key="4">
    <source>
        <dbReference type="Proteomes" id="UP000290759"/>
    </source>
</evidence>
<dbReference type="PANTHER" id="PTHR23028">
    <property type="entry name" value="ACETYLTRANSFERASE"/>
    <property type="match status" value="1"/>
</dbReference>
<feature type="transmembrane region" description="Helical" evidence="1">
    <location>
        <begin position="50"/>
        <end position="67"/>
    </location>
</feature>
<dbReference type="GO" id="GO:0016020">
    <property type="term" value="C:membrane"/>
    <property type="evidence" value="ECO:0007669"/>
    <property type="project" value="TreeGrafter"/>
</dbReference>
<keyword evidence="4" id="KW-1185">Reference proteome</keyword>
<keyword evidence="3" id="KW-0012">Acyltransferase</keyword>
<dbReference type="AlphaFoldDB" id="A0A4Q2TXT6"/>
<dbReference type="OrthoDB" id="9796461at2"/>
<dbReference type="EMBL" id="QYBB01000092">
    <property type="protein sequence ID" value="RYC28893.1"/>
    <property type="molecule type" value="Genomic_DNA"/>
</dbReference>
<reference evidence="3 4" key="1">
    <citation type="submission" date="2018-12" db="EMBL/GenBank/DDBJ databases">
        <authorList>
            <person name="Grouzdev D.S."/>
            <person name="Krutkina M.S."/>
        </authorList>
    </citation>
    <scope>NUCLEOTIDE SEQUENCE [LARGE SCALE GENOMIC DNA]</scope>
    <source>
        <strain evidence="3 4">RmlP026</strain>
    </source>
</reference>